<keyword evidence="1" id="KW-0472">Membrane</keyword>
<proteinExistence type="predicted"/>
<evidence type="ECO:0000256" key="1">
    <source>
        <dbReference type="SAM" id="Phobius"/>
    </source>
</evidence>
<keyword evidence="3" id="KW-1185">Reference proteome</keyword>
<evidence type="ECO:0000313" key="3">
    <source>
        <dbReference type="Proteomes" id="UP000003688"/>
    </source>
</evidence>
<reference evidence="2 3" key="1">
    <citation type="journal article" date="2011" name="J. Bacteriol.">
        <title>Genome sequence of 'Pedosphaera parvula' Ellin514, an aerobic Verrucomicrobial isolate from pasture soil.</title>
        <authorList>
            <person name="Kant R."/>
            <person name="van Passel M.W."/>
            <person name="Sangwan P."/>
            <person name="Palva A."/>
            <person name="Lucas S."/>
            <person name="Copeland A."/>
            <person name="Lapidus A."/>
            <person name="Glavina Del Rio T."/>
            <person name="Dalin E."/>
            <person name="Tice H."/>
            <person name="Bruce D."/>
            <person name="Goodwin L."/>
            <person name="Pitluck S."/>
            <person name="Chertkov O."/>
            <person name="Larimer F.W."/>
            <person name="Land M.L."/>
            <person name="Hauser L."/>
            <person name="Brettin T.S."/>
            <person name="Detter J.C."/>
            <person name="Han S."/>
            <person name="de Vos W.M."/>
            <person name="Janssen P.H."/>
            <person name="Smidt H."/>
        </authorList>
    </citation>
    <scope>NUCLEOTIDE SEQUENCE [LARGE SCALE GENOMIC DNA]</scope>
    <source>
        <strain evidence="2 3">Ellin514</strain>
    </source>
</reference>
<evidence type="ECO:0000313" key="2">
    <source>
        <dbReference type="EMBL" id="EEF63260.1"/>
    </source>
</evidence>
<keyword evidence="1" id="KW-1133">Transmembrane helix</keyword>
<organism evidence="2 3">
    <name type="scientific">Pedosphaera parvula (strain Ellin514)</name>
    <dbReference type="NCBI Taxonomy" id="320771"/>
    <lineage>
        <taxon>Bacteria</taxon>
        <taxon>Pseudomonadati</taxon>
        <taxon>Verrucomicrobiota</taxon>
        <taxon>Pedosphaerae</taxon>
        <taxon>Pedosphaerales</taxon>
        <taxon>Pedosphaeraceae</taxon>
        <taxon>Pedosphaera</taxon>
    </lineage>
</organism>
<dbReference type="Proteomes" id="UP000003688">
    <property type="component" value="Unassembled WGS sequence"/>
</dbReference>
<dbReference type="RefSeq" id="WP_007412567.1">
    <property type="nucleotide sequence ID" value="NZ_ABOX02000001.1"/>
</dbReference>
<keyword evidence="1" id="KW-0812">Transmembrane</keyword>
<dbReference type="GO" id="GO:0016829">
    <property type="term" value="F:lyase activity"/>
    <property type="evidence" value="ECO:0007669"/>
    <property type="project" value="UniProtKB-KW"/>
</dbReference>
<keyword evidence="2" id="KW-0456">Lyase</keyword>
<dbReference type="EMBL" id="ABOX02000001">
    <property type="protein sequence ID" value="EEF63260.1"/>
    <property type="molecule type" value="Genomic_DNA"/>
</dbReference>
<dbReference type="InterPro" id="IPR016024">
    <property type="entry name" value="ARM-type_fold"/>
</dbReference>
<dbReference type="OrthoDB" id="444772at2"/>
<protein>
    <submittedName>
        <fullName evidence="2">PBS lyase HEAT domain protein repeat-containing protein</fullName>
    </submittedName>
</protein>
<dbReference type="Gene3D" id="1.25.10.10">
    <property type="entry name" value="Leucine-rich Repeat Variant"/>
    <property type="match status" value="1"/>
</dbReference>
<dbReference type="InterPro" id="IPR011989">
    <property type="entry name" value="ARM-like"/>
</dbReference>
<dbReference type="SUPFAM" id="SSF48371">
    <property type="entry name" value="ARM repeat"/>
    <property type="match status" value="1"/>
</dbReference>
<comment type="caution">
    <text evidence="2">The sequence shown here is derived from an EMBL/GenBank/DDBJ whole genome shotgun (WGS) entry which is preliminary data.</text>
</comment>
<dbReference type="AlphaFoldDB" id="B9X9L6"/>
<accession>B9X9L6</accession>
<feature type="transmembrane region" description="Helical" evidence="1">
    <location>
        <begin position="7"/>
        <end position="25"/>
    </location>
</feature>
<gene>
    <name evidence="2" type="ORF">Cflav_PD5895</name>
</gene>
<name>B9X9L6_PEDPL</name>
<sequence precursor="true">MRKRSRALLAFMLIAFAGGLMWLILHTREPHYAGRSLSSWLNQLESKNGVAGFETDGGLMWDEWHSPRSPEEERAAEAIRQIGTNSFPYLLHALTNKDSRFMEKLKDISARESWITINLPRPNVARRRAVLALDALGPMAEPVLPELTQALFDKKGSKGAAAALSAVGPKGWSILTRTLNSTNDWSAIYSVWALGHQRVATPETMEALISAGTNRNNGVHALSGWALGMIGQEKERVIPLLITRLSSPSMDLRFGALAGLSKFGTEASNAVPAMLDLMKENNSFLKPQIDTALKAIDPDAAAKASVK</sequence>